<feature type="domain" description="HNH nuclease" evidence="1">
    <location>
        <begin position="164"/>
        <end position="214"/>
    </location>
</feature>
<gene>
    <name evidence="2" type="ORF">B1A_12514</name>
</gene>
<dbReference type="GO" id="GO:0004519">
    <property type="term" value="F:endonuclease activity"/>
    <property type="evidence" value="ECO:0007669"/>
    <property type="project" value="UniProtKB-KW"/>
</dbReference>
<feature type="non-terminal residue" evidence="2">
    <location>
        <position position="220"/>
    </location>
</feature>
<protein>
    <submittedName>
        <fullName evidence="2">Restriction endonuclease</fullName>
    </submittedName>
</protein>
<sequence length="220" mass="24688">MKEPSKPREGAFDSKGVWSREQTILAFHFYCQTPFGQLHAKNRKLIELAALIGRTPGALAMKCVNLASLDPAIRESGRSGLSNASTLDREIREEFHANWDGLVEQAEALQVYLLHVNKALQLPQEDNEFEDADFTGETRAVLVKQRLKQAFFRRSVLSSYGGKCCISGVSDSRFLIASHIVAWKDDASIRLNPANGLCLSTIHDKAFDHHLWSLTNQHRI</sequence>
<evidence type="ECO:0000313" key="2">
    <source>
        <dbReference type="EMBL" id="EQD53040.1"/>
    </source>
</evidence>
<dbReference type="AlphaFoldDB" id="T1BFW5"/>
<keyword evidence="2" id="KW-0378">Hydrolase</keyword>
<keyword evidence="2" id="KW-0540">Nuclease</keyword>
<name>T1BFW5_9ZZZZ</name>
<reference evidence="2" key="2">
    <citation type="journal article" date="2014" name="ISME J.">
        <title>Microbial stratification in low pH oxic and suboxic macroscopic growths along an acid mine drainage.</title>
        <authorList>
            <person name="Mendez-Garcia C."/>
            <person name="Mesa V."/>
            <person name="Sprenger R.R."/>
            <person name="Richter M."/>
            <person name="Diez M.S."/>
            <person name="Solano J."/>
            <person name="Bargiela R."/>
            <person name="Golyshina O.V."/>
            <person name="Manteca A."/>
            <person name="Ramos J.L."/>
            <person name="Gallego J.R."/>
            <person name="Llorente I."/>
            <person name="Martins Dos Santos V.A."/>
            <person name="Jensen O.N."/>
            <person name="Pelaez A.I."/>
            <person name="Sanchez J."/>
            <person name="Ferrer M."/>
        </authorList>
    </citation>
    <scope>NUCLEOTIDE SEQUENCE</scope>
</reference>
<reference evidence="2" key="1">
    <citation type="submission" date="2013-08" db="EMBL/GenBank/DDBJ databases">
        <authorList>
            <person name="Mendez C."/>
            <person name="Richter M."/>
            <person name="Ferrer M."/>
            <person name="Sanchez J."/>
        </authorList>
    </citation>
    <scope>NUCLEOTIDE SEQUENCE</scope>
</reference>
<dbReference type="Pfam" id="PF13391">
    <property type="entry name" value="HNH_2"/>
    <property type="match status" value="1"/>
</dbReference>
<organism evidence="2">
    <name type="scientific">mine drainage metagenome</name>
    <dbReference type="NCBI Taxonomy" id="410659"/>
    <lineage>
        <taxon>unclassified sequences</taxon>
        <taxon>metagenomes</taxon>
        <taxon>ecological metagenomes</taxon>
    </lineage>
</organism>
<dbReference type="EMBL" id="AUZX01009099">
    <property type="protein sequence ID" value="EQD53040.1"/>
    <property type="molecule type" value="Genomic_DNA"/>
</dbReference>
<evidence type="ECO:0000259" key="1">
    <source>
        <dbReference type="Pfam" id="PF13391"/>
    </source>
</evidence>
<accession>T1BFW5</accession>
<keyword evidence="2" id="KW-0255">Endonuclease</keyword>
<dbReference type="InterPro" id="IPR003615">
    <property type="entry name" value="HNH_nuc"/>
</dbReference>
<comment type="caution">
    <text evidence="2">The sequence shown here is derived from an EMBL/GenBank/DDBJ whole genome shotgun (WGS) entry which is preliminary data.</text>
</comment>
<proteinExistence type="predicted"/>